<name>A0A091CAD1_9ENTE</name>
<proteinExistence type="predicted"/>
<dbReference type="GO" id="GO:0003700">
    <property type="term" value="F:DNA-binding transcription factor activity"/>
    <property type="evidence" value="ECO:0007669"/>
    <property type="project" value="InterPro"/>
</dbReference>
<dbReference type="InterPro" id="IPR036390">
    <property type="entry name" value="WH_DNA-bd_sf"/>
</dbReference>
<dbReference type="InterPro" id="IPR036388">
    <property type="entry name" value="WH-like_DNA-bd_sf"/>
</dbReference>
<evidence type="ECO:0000259" key="4">
    <source>
        <dbReference type="PROSITE" id="PS50987"/>
    </source>
</evidence>
<keyword evidence="3" id="KW-0804">Transcription</keyword>
<protein>
    <submittedName>
        <fullName evidence="5">Arsenical resistance operon repressor</fullName>
    </submittedName>
</protein>
<evidence type="ECO:0000256" key="1">
    <source>
        <dbReference type="ARBA" id="ARBA00023015"/>
    </source>
</evidence>
<dbReference type="GO" id="GO:0003677">
    <property type="term" value="F:DNA binding"/>
    <property type="evidence" value="ECO:0007669"/>
    <property type="project" value="UniProtKB-KW"/>
</dbReference>
<gene>
    <name evidence="5" type="ORF">TMUPMC115_0322</name>
</gene>
<dbReference type="EMBL" id="JPVU01000032">
    <property type="protein sequence ID" value="KFN93497.1"/>
    <property type="molecule type" value="Genomic_DNA"/>
</dbReference>
<dbReference type="InterPro" id="IPR011991">
    <property type="entry name" value="ArsR-like_HTH"/>
</dbReference>
<dbReference type="NCBIfam" id="NF033788">
    <property type="entry name" value="HTH_metalloreg"/>
    <property type="match status" value="1"/>
</dbReference>
<dbReference type="InterPro" id="IPR051081">
    <property type="entry name" value="HTH_MetalResp_TranReg"/>
</dbReference>
<dbReference type="CDD" id="cd00090">
    <property type="entry name" value="HTH_ARSR"/>
    <property type="match status" value="1"/>
</dbReference>
<comment type="caution">
    <text evidence="5">The sequence shown here is derived from an EMBL/GenBank/DDBJ whole genome shotgun (WGS) entry which is preliminary data.</text>
</comment>
<evidence type="ECO:0000256" key="2">
    <source>
        <dbReference type="ARBA" id="ARBA00023125"/>
    </source>
</evidence>
<dbReference type="SMART" id="SM00418">
    <property type="entry name" value="HTH_ARSR"/>
    <property type="match status" value="1"/>
</dbReference>
<accession>A0A091CAD1</accession>
<dbReference type="PANTHER" id="PTHR33154">
    <property type="entry name" value="TRANSCRIPTIONAL REGULATOR, ARSR FAMILY"/>
    <property type="match status" value="1"/>
</dbReference>
<dbReference type="PANTHER" id="PTHR33154:SF18">
    <property type="entry name" value="ARSENICAL RESISTANCE OPERON REPRESSOR"/>
    <property type="match status" value="1"/>
</dbReference>
<evidence type="ECO:0000313" key="5">
    <source>
        <dbReference type="EMBL" id="KFN93497.1"/>
    </source>
</evidence>
<dbReference type="InterPro" id="IPR001845">
    <property type="entry name" value="HTH_ArsR_DNA-bd_dom"/>
</dbReference>
<dbReference type="RefSeq" id="WP_038025468.1">
    <property type="nucleotide sequence ID" value="NZ_JPVU01000032.1"/>
</dbReference>
<dbReference type="OrthoDB" id="9798835at2"/>
<evidence type="ECO:0000313" key="6">
    <source>
        <dbReference type="Proteomes" id="UP000029380"/>
    </source>
</evidence>
<dbReference type="PROSITE" id="PS50987">
    <property type="entry name" value="HTH_ARSR_2"/>
    <property type="match status" value="1"/>
</dbReference>
<dbReference type="SUPFAM" id="SSF46785">
    <property type="entry name" value="Winged helix' DNA-binding domain"/>
    <property type="match status" value="1"/>
</dbReference>
<dbReference type="AlphaFoldDB" id="A0A091CAD1"/>
<dbReference type="PRINTS" id="PR00778">
    <property type="entry name" value="HTHARSR"/>
</dbReference>
<dbReference type="Gene3D" id="1.10.10.10">
    <property type="entry name" value="Winged helix-like DNA-binding domain superfamily/Winged helix DNA-binding domain"/>
    <property type="match status" value="1"/>
</dbReference>
<dbReference type="PATRIC" id="fig|1302649.3.peg.322"/>
<dbReference type="Proteomes" id="UP000029380">
    <property type="component" value="Unassembled WGS sequence"/>
</dbReference>
<reference evidence="5 6" key="1">
    <citation type="submission" date="2014-08" db="EMBL/GenBank/DDBJ databases">
        <title>Genome sequence of Tetragenococcus muriaticus.</title>
        <authorList>
            <person name="Chuea-nongthon C."/>
            <person name="Rodtong S."/>
            <person name="Yongsawatdigul J."/>
            <person name="Steele J.L."/>
            <person name="Liu X.-y."/>
            <person name="Speers J."/>
            <person name="Glasner J.D."/>
            <person name="Neeno-Eckwall E.C."/>
        </authorList>
    </citation>
    <scope>NUCLEOTIDE SEQUENCE [LARGE SCALE GENOMIC DNA]</scope>
    <source>
        <strain evidence="5 6">PMC-11-5</strain>
    </source>
</reference>
<dbReference type="Pfam" id="PF01022">
    <property type="entry name" value="HTH_5"/>
    <property type="match status" value="1"/>
</dbReference>
<feature type="domain" description="HTH arsR-type" evidence="4">
    <location>
        <begin position="11"/>
        <end position="106"/>
    </location>
</feature>
<keyword evidence="2" id="KW-0238">DNA-binding</keyword>
<keyword evidence="1" id="KW-0805">Transcription regulation</keyword>
<evidence type="ECO:0000256" key="3">
    <source>
        <dbReference type="ARBA" id="ARBA00023163"/>
    </source>
</evidence>
<organism evidence="5 6">
    <name type="scientific">Tetragenococcus muriaticus PMC-11-5</name>
    <dbReference type="NCBI Taxonomy" id="1302649"/>
    <lineage>
        <taxon>Bacteria</taxon>
        <taxon>Bacillati</taxon>
        <taxon>Bacillota</taxon>
        <taxon>Bacilli</taxon>
        <taxon>Lactobacillales</taxon>
        <taxon>Enterococcaceae</taxon>
        <taxon>Tetragenococcus</taxon>
    </lineage>
</organism>
<sequence>MEIIKSSPNRSEEEQLDFYEQMFNALAGKIRLKILQSIRQSDSKSLCVCDLEELLALKQSKLSYHLKKLVDANILIAEKHGTWNYYKINEQQIQVVLNEDTCCKIP</sequence>